<dbReference type="Gramene" id="Manes.04G040600.1.v8.1">
    <property type="protein sequence ID" value="Manes.04G040600.1.v8.1.CDS"/>
    <property type="gene ID" value="Manes.04G040600.v8.1"/>
</dbReference>
<evidence type="ECO:0000256" key="4">
    <source>
        <dbReference type="ARBA" id="ARBA00022741"/>
    </source>
</evidence>
<dbReference type="InterPro" id="IPR009080">
    <property type="entry name" value="tRNAsynth_Ia_anticodon-bd"/>
</dbReference>
<feature type="region of interest" description="Disordered" evidence="11">
    <location>
        <begin position="273"/>
        <end position="297"/>
    </location>
</feature>
<dbReference type="InterPro" id="IPR002301">
    <property type="entry name" value="Ile-tRNA-ligase"/>
</dbReference>
<accession>A0A2C9VZB2</accession>
<comment type="catalytic activity">
    <reaction evidence="9">
        <text>tRNA(Ile) + L-isoleucine + ATP = L-isoleucyl-tRNA(Ile) + AMP + diphosphate</text>
        <dbReference type="Rhea" id="RHEA:11060"/>
        <dbReference type="Rhea" id="RHEA-COMP:9666"/>
        <dbReference type="Rhea" id="RHEA-COMP:9695"/>
        <dbReference type="ChEBI" id="CHEBI:30616"/>
        <dbReference type="ChEBI" id="CHEBI:33019"/>
        <dbReference type="ChEBI" id="CHEBI:58045"/>
        <dbReference type="ChEBI" id="CHEBI:78442"/>
        <dbReference type="ChEBI" id="CHEBI:78528"/>
        <dbReference type="ChEBI" id="CHEBI:456215"/>
        <dbReference type="EC" id="6.1.1.5"/>
    </reaction>
</comment>
<dbReference type="CDD" id="cd00818">
    <property type="entry name" value="IleRS_core"/>
    <property type="match status" value="1"/>
</dbReference>
<comment type="similarity">
    <text evidence="1 10">Belongs to the class-I aminoacyl-tRNA synthetase family.</text>
</comment>
<dbReference type="GO" id="GO:0005524">
    <property type="term" value="F:ATP binding"/>
    <property type="evidence" value="ECO:0007669"/>
    <property type="project" value="UniProtKB-KW"/>
</dbReference>
<dbReference type="InterPro" id="IPR023586">
    <property type="entry name" value="Ile-tRNA-ligase_type2"/>
</dbReference>
<evidence type="ECO:0000259" key="12">
    <source>
        <dbReference type="Pfam" id="PF00133"/>
    </source>
</evidence>
<dbReference type="OrthoDB" id="1706657at2759"/>
<dbReference type="PRINTS" id="PR00984">
    <property type="entry name" value="TRNASYNTHILE"/>
</dbReference>
<dbReference type="Pfam" id="PF19302">
    <property type="entry name" value="DUF5915"/>
    <property type="match status" value="1"/>
</dbReference>
<dbReference type="InterPro" id="IPR013155">
    <property type="entry name" value="M/V/L/I-tRNA-synth_anticd-bd"/>
</dbReference>
<dbReference type="PANTHER" id="PTHR42780">
    <property type="entry name" value="SOLEUCYL-TRNA SYNTHETASE"/>
    <property type="match status" value="1"/>
</dbReference>
<keyword evidence="4 10" id="KW-0547">Nucleotide-binding</keyword>
<dbReference type="Gene3D" id="3.40.50.620">
    <property type="entry name" value="HUPs"/>
    <property type="match status" value="2"/>
</dbReference>
<protein>
    <recommendedName>
        <fullName evidence="2">isoleucine--tRNA ligase</fullName>
        <ecNumber evidence="2">6.1.1.5</ecNumber>
    </recommendedName>
    <alternativeName>
        <fullName evidence="8">Isoleucyl-tRNA synthetase</fullName>
    </alternativeName>
</protein>
<evidence type="ECO:0000259" key="13">
    <source>
        <dbReference type="Pfam" id="PF08264"/>
    </source>
</evidence>
<dbReference type="InterPro" id="IPR033709">
    <property type="entry name" value="Anticodon_Ile_ABEc"/>
</dbReference>
<keyword evidence="3 10" id="KW-0436">Ligase</keyword>
<dbReference type="EC" id="6.1.1.5" evidence="2"/>
<evidence type="ECO:0000256" key="5">
    <source>
        <dbReference type="ARBA" id="ARBA00022840"/>
    </source>
</evidence>
<dbReference type="NCBIfam" id="TIGR00392">
    <property type="entry name" value="ileS"/>
    <property type="match status" value="1"/>
</dbReference>
<evidence type="ECO:0000256" key="11">
    <source>
        <dbReference type="SAM" id="MobiDB-lite"/>
    </source>
</evidence>
<dbReference type="Proteomes" id="UP000091857">
    <property type="component" value="Chromosome 4"/>
</dbReference>
<keyword evidence="6 10" id="KW-0648">Protein biosynthesis</keyword>
<dbReference type="Gramene" id="Manes.04G040600.3.v8.1">
    <property type="protein sequence ID" value="Manes.04G040600.3.v8.1.CDS"/>
    <property type="gene ID" value="Manes.04G040600.v8.1"/>
</dbReference>
<dbReference type="Pfam" id="PF00133">
    <property type="entry name" value="tRNA-synt_1"/>
    <property type="match status" value="1"/>
</dbReference>
<organism evidence="14 15">
    <name type="scientific">Manihot esculenta</name>
    <name type="common">Cassava</name>
    <name type="synonym">Jatropha manihot</name>
    <dbReference type="NCBI Taxonomy" id="3983"/>
    <lineage>
        <taxon>Eukaryota</taxon>
        <taxon>Viridiplantae</taxon>
        <taxon>Streptophyta</taxon>
        <taxon>Embryophyta</taxon>
        <taxon>Tracheophyta</taxon>
        <taxon>Spermatophyta</taxon>
        <taxon>Magnoliopsida</taxon>
        <taxon>eudicotyledons</taxon>
        <taxon>Gunneridae</taxon>
        <taxon>Pentapetalae</taxon>
        <taxon>rosids</taxon>
        <taxon>fabids</taxon>
        <taxon>Malpighiales</taxon>
        <taxon>Euphorbiaceae</taxon>
        <taxon>Crotonoideae</taxon>
        <taxon>Manihoteae</taxon>
        <taxon>Manihot</taxon>
    </lineage>
</organism>
<dbReference type="HAMAP" id="MF_02003">
    <property type="entry name" value="Ile_tRNA_synth_type2"/>
    <property type="match status" value="1"/>
</dbReference>
<sequence length="1181" mass="135260">MEEVCEGKEFSFPGHEEKILSFWSEIKAFETQLSRTESLPEYIFYDGPPFATGLPHYGHILAGTIKDIVTRYQTMRGHHVTRRFGWDCHGLPVENEIDRKLGIKRRDEVLKMGIDKYNEECRSIVTRYVEEWEKVITRTGRWIDFRNDYKTMDLKFMESVWWVFSQLYEKGLVYKGFKVMPYSTGCKTVLSNFEAGQNYKDVPDPEIMVSFPIIDDPHNASFVAWTTTPWTLPSNLALCVNGNFDYVKVRNKYTGKVFVVAESRLSVLPVEKPKSSVANGPAGDSKTSNSKTKGGKSENLMDSYDLLEKVKGNELLKKRYEPLFNYFSEFSDTAFRVVADNYVTDDSGTGIVHCAPAFGEDDYRVCIENQIINKGENLIVAVDDDGCFTERITDFSGRYVKDADKDIIENVKARGRLVKSGSYTHSYPFCWRSDTPLIYRAVPSWFVRVEDLKAKLLENNKQTYWVPDYVKEKRFHNWLENARDWAVSRSRFWGTPLPVWTSEDGEEIVVVDSVAKLEKLAGVKVFDLHRHNIDHITIPSNRGSEFGVLRRVDDVFDCWFESGSMPYAYIHYPFENVELFEKNFPGQFIAEGLDQTRGWFYTLMVLSTALFGKPAFRNLVCNGLVLAEDGKKMSKKLKNYPSPMEVINDYGADALRLYLINSPVVRAETLRFKKDGVYGVVKDVFLPWYNAYRFLVQNAKRLEVEGLAPFSPVDFGKLKNSSNVLDQWINSATQSLVHFVRQEMDAYRLYTVVPYLLKFLDNLTNIYVRFNRKRLKGRTGEEDCRTALSTLYSVLLTSCKVMSPFTPFFTEVLYQNMRKVSTGAEESIHYCSFPQEEGERDERIERSVSRMTTVIDLARNIRERHNKPLKSPLREMIVVHPDADFLDDIAGKLKEYVLEELNVRSLVPCIDTLKYSSLRAEPEFSVLGKRLGKSMGIVAKEIKAMSQKDILAFEEAGEVTIASHTLKLADIKVVREFKRPDGLTEKEIDAAGDGDVLVIMDLRPDESLYEAGVAREVVNRIQKLRKKIALEPTDVVDVYIESLDEDKTKLERVLKSQEQYVRDAIGSPLLSSNLMPPQAVVIGEESYHQIYELSFTIYLARAALVFKSDAILALYAGNTKFAQGLETYLLSRDHSNLRSEFQLRNGKITVDCIENQPAADVLLGEHLFLTVGDYFLRTRSG</sequence>
<evidence type="ECO:0000256" key="9">
    <source>
        <dbReference type="ARBA" id="ARBA00048359"/>
    </source>
</evidence>
<dbReference type="GO" id="GO:0006428">
    <property type="term" value="P:isoleucyl-tRNA aminoacylation"/>
    <property type="evidence" value="ECO:0000318"/>
    <property type="project" value="GO_Central"/>
</dbReference>
<proteinExistence type="inferred from homology"/>
<name>A0A2C9VZB2_MANES</name>
<feature type="domain" description="Aminoacyl-tRNA synthetase class Ia" evidence="12">
    <location>
        <begin position="19"/>
        <end position="670"/>
    </location>
</feature>
<dbReference type="InterPro" id="IPR002300">
    <property type="entry name" value="aa-tRNA-synth_Ia"/>
</dbReference>
<dbReference type="InterPro" id="IPR009008">
    <property type="entry name" value="Val/Leu/Ile-tRNA-synth_edit"/>
</dbReference>
<dbReference type="GO" id="GO:0048608">
    <property type="term" value="P:reproductive structure development"/>
    <property type="evidence" value="ECO:0007669"/>
    <property type="project" value="UniProtKB-ARBA"/>
</dbReference>
<dbReference type="FunFam" id="3.40.50.620:FF:000023">
    <property type="entry name" value="Isoleucyl-tRNA synthetase,cytoplasmic"/>
    <property type="match status" value="1"/>
</dbReference>
<dbReference type="STRING" id="3983.A0A2C9VZB2"/>
<reference evidence="15" key="1">
    <citation type="journal article" date="2016" name="Nat. Biotechnol.">
        <title>Sequencing wild and cultivated cassava and related species reveals extensive interspecific hybridization and genetic diversity.</title>
        <authorList>
            <person name="Bredeson J.V."/>
            <person name="Lyons J.B."/>
            <person name="Prochnik S.E."/>
            <person name="Wu G.A."/>
            <person name="Ha C.M."/>
            <person name="Edsinger-Gonzales E."/>
            <person name="Grimwood J."/>
            <person name="Schmutz J."/>
            <person name="Rabbi I.Y."/>
            <person name="Egesi C."/>
            <person name="Nauluvula P."/>
            <person name="Lebot V."/>
            <person name="Ndunguru J."/>
            <person name="Mkamilo G."/>
            <person name="Bart R.S."/>
            <person name="Setter T.L."/>
            <person name="Gleadow R.M."/>
            <person name="Kulakow P."/>
            <person name="Ferguson M.E."/>
            <person name="Rounsley S."/>
            <person name="Rokhsar D.S."/>
        </authorList>
    </citation>
    <scope>NUCLEOTIDE SEQUENCE [LARGE SCALE GENOMIC DNA]</scope>
    <source>
        <strain evidence="15">cv. AM560-2</strain>
    </source>
</reference>
<evidence type="ECO:0000256" key="8">
    <source>
        <dbReference type="ARBA" id="ARBA00032665"/>
    </source>
</evidence>
<evidence type="ECO:0000256" key="2">
    <source>
        <dbReference type="ARBA" id="ARBA00013165"/>
    </source>
</evidence>
<keyword evidence="15" id="KW-1185">Reference proteome</keyword>
<keyword evidence="5 10" id="KW-0067">ATP-binding</keyword>
<dbReference type="GO" id="GO:0000049">
    <property type="term" value="F:tRNA binding"/>
    <property type="evidence" value="ECO:0007669"/>
    <property type="project" value="InterPro"/>
</dbReference>
<dbReference type="GO" id="GO:0009791">
    <property type="term" value="P:post-embryonic development"/>
    <property type="evidence" value="ECO:0007669"/>
    <property type="project" value="UniProtKB-ARBA"/>
</dbReference>
<dbReference type="GO" id="GO:0002161">
    <property type="term" value="F:aminoacyl-tRNA deacylase activity"/>
    <property type="evidence" value="ECO:0007669"/>
    <property type="project" value="InterPro"/>
</dbReference>
<evidence type="ECO:0000313" key="14">
    <source>
        <dbReference type="EMBL" id="OAY51885.1"/>
    </source>
</evidence>
<dbReference type="SUPFAM" id="SSF50677">
    <property type="entry name" value="ValRS/IleRS/LeuRS editing domain"/>
    <property type="match status" value="1"/>
</dbReference>
<evidence type="ECO:0000256" key="1">
    <source>
        <dbReference type="ARBA" id="ARBA00005594"/>
    </source>
</evidence>
<dbReference type="AlphaFoldDB" id="A0A2C9VZB2"/>
<dbReference type="PROSITE" id="PS00178">
    <property type="entry name" value="AA_TRNA_LIGASE_I"/>
    <property type="match status" value="1"/>
</dbReference>
<keyword evidence="7 10" id="KW-0030">Aminoacyl-tRNA synthetase</keyword>
<dbReference type="SUPFAM" id="SSF52374">
    <property type="entry name" value="Nucleotidylyl transferase"/>
    <property type="match status" value="1"/>
</dbReference>
<dbReference type="FunFam" id="1.10.730.10:FF:000025">
    <property type="entry name" value="Isoleucine--tRNA ligase cytoplasmic"/>
    <property type="match status" value="1"/>
</dbReference>
<dbReference type="Gene3D" id="1.10.730.10">
    <property type="entry name" value="Isoleucyl-tRNA Synthetase, Domain 1"/>
    <property type="match status" value="1"/>
</dbReference>
<evidence type="ECO:0000256" key="6">
    <source>
        <dbReference type="ARBA" id="ARBA00022917"/>
    </source>
</evidence>
<dbReference type="InterPro" id="IPR014729">
    <property type="entry name" value="Rossmann-like_a/b/a_fold"/>
</dbReference>
<dbReference type="InterPro" id="IPR001412">
    <property type="entry name" value="aa-tRNA-synth_I_CS"/>
</dbReference>
<dbReference type="Pfam" id="PF08264">
    <property type="entry name" value="Anticodon_1"/>
    <property type="match status" value="1"/>
</dbReference>
<evidence type="ECO:0000256" key="3">
    <source>
        <dbReference type="ARBA" id="ARBA00022598"/>
    </source>
</evidence>
<evidence type="ECO:0000256" key="7">
    <source>
        <dbReference type="ARBA" id="ARBA00023146"/>
    </source>
</evidence>
<dbReference type="GO" id="GO:0004822">
    <property type="term" value="F:isoleucine-tRNA ligase activity"/>
    <property type="evidence" value="ECO:0000318"/>
    <property type="project" value="GO_Central"/>
</dbReference>
<dbReference type="EMBL" id="CM004390">
    <property type="protein sequence ID" value="OAY51885.1"/>
    <property type="molecule type" value="Genomic_DNA"/>
</dbReference>
<dbReference type="PANTHER" id="PTHR42780:SF1">
    <property type="entry name" value="ISOLEUCINE--TRNA LIGASE, CYTOPLASMIC"/>
    <property type="match status" value="1"/>
</dbReference>
<dbReference type="SUPFAM" id="SSF47323">
    <property type="entry name" value="Anticodon-binding domain of a subclass of class I aminoacyl-tRNA synthetases"/>
    <property type="match status" value="1"/>
</dbReference>
<feature type="domain" description="Methionyl/Valyl/Leucyl/Isoleucyl-tRNA synthetase anticodon-binding" evidence="13">
    <location>
        <begin position="726"/>
        <end position="876"/>
    </location>
</feature>
<evidence type="ECO:0000256" key="10">
    <source>
        <dbReference type="RuleBase" id="RU363035"/>
    </source>
</evidence>
<comment type="caution">
    <text evidence="14">The sequence shown here is derived from an EMBL/GenBank/DDBJ whole genome shotgun (WGS) entry which is preliminary data.</text>
</comment>
<dbReference type="CDD" id="cd07961">
    <property type="entry name" value="Anticodon_Ia_Ile_ABEc"/>
    <property type="match status" value="1"/>
</dbReference>
<dbReference type="FunFam" id="3.40.50.620:FF:000105">
    <property type="entry name" value="Isoleucine--tRNA ligase cytoplasmic"/>
    <property type="match status" value="1"/>
</dbReference>
<gene>
    <name evidence="14" type="ORF">MANES_04G040600v8</name>
</gene>
<evidence type="ECO:0000313" key="15">
    <source>
        <dbReference type="Proteomes" id="UP000091857"/>
    </source>
</evidence>